<dbReference type="EMBL" id="JACMRX010000006">
    <property type="protein sequence ID" value="KAF7987258.1"/>
    <property type="molecule type" value="Genomic_DNA"/>
</dbReference>
<dbReference type="Proteomes" id="UP000639338">
    <property type="component" value="Unassembled WGS sequence"/>
</dbReference>
<protein>
    <submittedName>
        <fullName evidence="2">Uncharacterized protein</fullName>
    </submittedName>
</protein>
<feature type="compositionally biased region" description="Polar residues" evidence="1">
    <location>
        <begin position="8"/>
        <end position="20"/>
    </location>
</feature>
<evidence type="ECO:0000256" key="1">
    <source>
        <dbReference type="SAM" id="MobiDB-lite"/>
    </source>
</evidence>
<accession>A0A835CMM4</accession>
<dbReference type="AlphaFoldDB" id="A0A835CMM4"/>
<evidence type="ECO:0000313" key="3">
    <source>
        <dbReference type="Proteomes" id="UP000639338"/>
    </source>
</evidence>
<evidence type="ECO:0000313" key="2">
    <source>
        <dbReference type="EMBL" id="KAF7987258.1"/>
    </source>
</evidence>
<comment type="caution">
    <text evidence="2">The sequence shown here is derived from an EMBL/GenBank/DDBJ whole genome shotgun (WGS) entry which is preliminary data.</text>
</comment>
<organism evidence="2 3">
    <name type="scientific">Aphidius gifuensis</name>
    <name type="common">Parasitoid wasp</name>
    <dbReference type="NCBI Taxonomy" id="684658"/>
    <lineage>
        <taxon>Eukaryota</taxon>
        <taxon>Metazoa</taxon>
        <taxon>Ecdysozoa</taxon>
        <taxon>Arthropoda</taxon>
        <taxon>Hexapoda</taxon>
        <taxon>Insecta</taxon>
        <taxon>Pterygota</taxon>
        <taxon>Neoptera</taxon>
        <taxon>Endopterygota</taxon>
        <taxon>Hymenoptera</taxon>
        <taxon>Apocrita</taxon>
        <taxon>Ichneumonoidea</taxon>
        <taxon>Braconidae</taxon>
        <taxon>Aphidiinae</taxon>
        <taxon>Aphidius</taxon>
    </lineage>
</organism>
<keyword evidence="3" id="KW-1185">Reference proteome</keyword>
<name>A0A835CMM4_APHGI</name>
<gene>
    <name evidence="2" type="ORF">HCN44_003020</name>
</gene>
<reference evidence="2 3" key="1">
    <citation type="submission" date="2020-08" db="EMBL/GenBank/DDBJ databases">
        <title>Aphidius gifuensis genome sequencing and assembly.</title>
        <authorList>
            <person name="Du Z."/>
        </authorList>
    </citation>
    <scope>NUCLEOTIDE SEQUENCE [LARGE SCALE GENOMIC DNA]</scope>
    <source>
        <strain evidence="2">YNYX2018</strain>
        <tissue evidence="2">Adults</tissue>
    </source>
</reference>
<feature type="region of interest" description="Disordered" evidence="1">
    <location>
        <begin position="1"/>
        <end position="27"/>
    </location>
</feature>
<sequence>MDDDKSATKTQTTTDKSSVNEIIDESNTDNNTKIQDIGWSKELLHGITTNCETSCKQVVDNQAVTQQPLINYNNNFENINNNNNRTSESCCLKTLLCCNDFIECCKMCADIISCCCHLISKINDD</sequence>
<proteinExistence type="predicted"/>